<proteinExistence type="predicted"/>
<keyword evidence="2" id="KW-1185">Reference proteome</keyword>
<reference evidence="1" key="1">
    <citation type="submission" date="2024-03" db="EMBL/GenBank/DDBJ databases">
        <title>WGS assembly of Saponaria officinalis var. Norfolk2.</title>
        <authorList>
            <person name="Jenkins J."/>
            <person name="Shu S."/>
            <person name="Grimwood J."/>
            <person name="Barry K."/>
            <person name="Goodstein D."/>
            <person name="Schmutz J."/>
            <person name="Leebens-Mack J."/>
            <person name="Osbourn A."/>
        </authorList>
    </citation>
    <scope>NUCLEOTIDE SEQUENCE [LARGE SCALE GENOMIC DNA]</scope>
    <source>
        <strain evidence="1">JIC</strain>
    </source>
</reference>
<sequence length="101" mass="11170">MSIAAIPPSFSIFAITLSLLNPLNPLKSSSPTIIFRRVTANIEETDTNGLDAFLVHAATTFLSSNDHEFNKQYQRKNLSTASQYSTNNTSHRIILFGVIRA</sequence>
<dbReference type="EMBL" id="JBDFQZ010000006">
    <property type="protein sequence ID" value="KAK9713340.1"/>
    <property type="molecule type" value="Genomic_DNA"/>
</dbReference>
<gene>
    <name evidence="1" type="ORF">RND81_06G020900</name>
</gene>
<evidence type="ECO:0000313" key="1">
    <source>
        <dbReference type="EMBL" id="KAK9713340.1"/>
    </source>
</evidence>
<dbReference type="Proteomes" id="UP001443914">
    <property type="component" value="Unassembled WGS sequence"/>
</dbReference>
<protein>
    <submittedName>
        <fullName evidence="1">Uncharacterized protein</fullName>
    </submittedName>
</protein>
<dbReference type="AlphaFoldDB" id="A0AAW1K3S0"/>
<organism evidence="1 2">
    <name type="scientific">Saponaria officinalis</name>
    <name type="common">Common soapwort</name>
    <name type="synonym">Lychnis saponaria</name>
    <dbReference type="NCBI Taxonomy" id="3572"/>
    <lineage>
        <taxon>Eukaryota</taxon>
        <taxon>Viridiplantae</taxon>
        <taxon>Streptophyta</taxon>
        <taxon>Embryophyta</taxon>
        <taxon>Tracheophyta</taxon>
        <taxon>Spermatophyta</taxon>
        <taxon>Magnoliopsida</taxon>
        <taxon>eudicotyledons</taxon>
        <taxon>Gunneridae</taxon>
        <taxon>Pentapetalae</taxon>
        <taxon>Caryophyllales</taxon>
        <taxon>Caryophyllaceae</taxon>
        <taxon>Caryophylleae</taxon>
        <taxon>Saponaria</taxon>
    </lineage>
</organism>
<name>A0AAW1K3S0_SAPOF</name>
<evidence type="ECO:0000313" key="2">
    <source>
        <dbReference type="Proteomes" id="UP001443914"/>
    </source>
</evidence>
<comment type="caution">
    <text evidence="1">The sequence shown here is derived from an EMBL/GenBank/DDBJ whole genome shotgun (WGS) entry which is preliminary data.</text>
</comment>
<accession>A0AAW1K3S0</accession>